<dbReference type="KEGG" id="vg:18504615"/>
<gene>
    <name evidence="1" type="ORF">S-MbCM7_039</name>
</gene>
<dbReference type="OrthoDB" id="28202at10239"/>
<protein>
    <submittedName>
        <fullName evidence="1">Uncharacterized protein</fullName>
    </submittedName>
</protein>
<accession>V5US37</accession>
<dbReference type="RefSeq" id="YP_009008173.1">
    <property type="nucleotide sequence ID" value="NC_023587.1"/>
</dbReference>
<organism evidence="1 2">
    <name type="scientific">Synechococcus phage ACG-2014h</name>
    <dbReference type="NCBI Taxonomy" id="1340810"/>
    <lineage>
        <taxon>Viruses</taxon>
        <taxon>Duplodnaviria</taxon>
        <taxon>Heunggongvirae</taxon>
        <taxon>Uroviricota</taxon>
        <taxon>Caudoviricetes</taxon>
        <taxon>Pantevenvirales</taxon>
        <taxon>Kyanoviridae</taxon>
        <taxon>Sedonavirus</taxon>
        <taxon>Sedonavirus tusconh</taxon>
    </lineage>
</organism>
<dbReference type="EMBL" id="KF156338">
    <property type="protein sequence ID" value="AHB80453.1"/>
    <property type="molecule type" value="Genomic_DNA"/>
</dbReference>
<keyword evidence="2" id="KW-1185">Reference proteome</keyword>
<proteinExistence type="predicted"/>
<dbReference type="GeneID" id="18504615"/>
<name>V5US37_9CAUD</name>
<dbReference type="Proteomes" id="UP000018808">
    <property type="component" value="Segment"/>
</dbReference>
<evidence type="ECO:0000313" key="2">
    <source>
        <dbReference type="Proteomes" id="UP000018808"/>
    </source>
</evidence>
<sequence length="103" mass="12242">MKQSDFEILQPVEYHGIKGYISFISEYYISICFIDIPLPESAHSRWGRHYVNFIVYPNSWNEIRCRLDEVKEEESESPRSDLLQFGRCRSVGTAHKQNRTRKN</sequence>
<evidence type="ECO:0000313" key="1">
    <source>
        <dbReference type="EMBL" id="AHB80453.1"/>
    </source>
</evidence>
<reference evidence="1 2" key="1">
    <citation type="journal article" date="2014" name="Nature">
        <title>Viral tagging reveals discrete populations in Synechococcus viral genome sequence space.</title>
        <authorList>
            <person name="Deng L."/>
            <person name="Ignacio Espinoza J.C."/>
            <person name="Gregory A.C."/>
            <person name="Poulos B.T."/>
            <person name="Weitz J.S."/>
            <person name="Hugenholtz P."/>
            <person name="Sullivan M.B."/>
        </authorList>
    </citation>
    <scope>NUCLEOTIDE SEQUENCE [LARGE SCALE GENOMIC DNA]</scope>
</reference>